<evidence type="ECO:0000256" key="7">
    <source>
        <dbReference type="ARBA" id="ARBA00023128"/>
    </source>
</evidence>
<evidence type="ECO:0000256" key="4">
    <source>
        <dbReference type="ARBA" id="ARBA00022737"/>
    </source>
</evidence>
<comment type="similarity">
    <text evidence="10">Belongs to the mitochondrial carrier (TC 2.A.29) family. SLC25A38 subfamily.</text>
</comment>
<keyword evidence="3 10" id="KW-0812">Transmembrane</keyword>
<comment type="caution">
    <text evidence="13">The sequence shown here is derived from an EMBL/GenBank/DDBJ whole genome shotgun (WGS) entry which is preliminary data.</text>
</comment>
<dbReference type="EMBL" id="JAQQPM010000002">
    <property type="protein sequence ID" value="KAK2068749.1"/>
    <property type="molecule type" value="Genomic_DNA"/>
</dbReference>
<evidence type="ECO:0000256" key="5">
    <source>
        <dbReference type="ARBA" id="ARBA00022792"/>
    </source>
</evidence>
<evidence type="ECO:0000256" key="3">
    <source>
        <dbReference type="ARBA" id="ARBA00022692"/>
    </source>
</evidence>
<comment type="function">
    <text evidence="10">Mitochondrial glycine transporter that imports glycine into the mitochondrial matrix. Plays an important role in providing glycine for the first enzymatic step in heme biosynthesis, the condensation of glycine with succinyl-CoA to produce 5-aminolevulinate (ALA) in the miochondrial matrix.</text>
</comment>
<keyword evidence="12" id="KW-0732">Signal</keyword>
<evidence type="ECO:0000256" key="1">
    <source>
        <dbReference type="ARBA" id="ARBA00004141"/>
    </source>
</evidence>
<dbReference type="SUPFAM" id="SSF103506">
    <property type="entry name" value="Mitochondrial carrier"/>
    <property type="match status" value="1"/>
</dbReference>
<evidence type="ECO:0000256" key="10">
    <source>
        <dbReference type="HAMAP-Rule" id="MF_03064"/>
    </source>
</evidence>
<evidence type="ECO:0000256" key="6">
    <source>
        <dbReference type="ARBA" id="ARBA00022989"/>
    </source>
</evidence>
<dbReference type="GO" id="GO:1904983">
    <property type="term" value="P:glycine import into mitochondrion"/>
    <property type="evidence" value="ECO:0007669"/>
    <property type="project" value="UniProtKB-UniRule"/>
</dbReference>
<comment type="subcellular location">
    <subcellularLocation>
        <location evidence="1">Membrane</location>
        <topology evidence="1">Multi-pass membrane protein</topology>
    </subcellularLocation>
    <subcellularLocation>
        <location evidence="10">Mitochondrion inner membrane</location>
        <topology evidence="10">Multi-pass membrane protein</topology>
    </subcellularLocation>
</comment>
<evidence type="ECO:0000313" key="14">
    <source>
        <dbReference type="Proteomes" id="UP001217918"/>
    </source>
</evidence>
<keyword evidence="2 10" id="KW-0813">Transport</keyword>
<dbReference type="PROSITE" id="PS50920">
    <property type="entry name" value="SOLCAR"/>
    <property type="match status" value="3"/>
</dbReference>
<keyword evidence="7 10" id="KW-0496">Mitochondrion</keyword>
<dbReference type="Proteomes" id="UP001217918">
    <property type="component" value="Unassembled WGS sequence"/>
</dbReference>
<dbReference type="Gene3D" id="1.50.40.10">
    <property type="entry name" value="Mitochondrial carrier domain"/>
    <property type="match status" value="2"/>
</dbReference>
<evidence type="ECO:0000313" key="13">
    <source>
        <dbReference type="EMBL" id="KAK2068749.1"/>
    </source>
</evidence>
<feature type="repeat" description="Solcar" evidence="11">
    <location>
        <begin position="114"/>
        <end position="200"/>
    </location>
</feature>
<dbReference type="InterPro" id="IPR018108">
    <property type="entry name" value="MCP_transmembrane"/>
</dbReference>
<sequence length="301" mass="31041">MSDGPSHFLAGLVSGLCSALLLQPLDLLKTRVQQSPTRSSLAAALRELRAAPPPRVPALWRGTVPSALRTGLGCAVYFATLNTIREHAGRIPGLAAPAPVAVAAPAPAPALVRLSNTGNVLAGATARALAGLLLMPLTVLKVRFESSLHQQHASLPAAARALWRHDGGLRAFFAGSGATTLRDAPSAGLYVLFYEQAKQHLGAVVPSGGAAAVAAVHFAAALAAAGACCLVSNPLDVAKTRIQLRPGQYRGTAHALRRVVAEGGVRALGAGLVLRGVRKGLSSAVAWTVYEELVRRIGTSR</sequence>
<dbReference type="PANTHER" id="PTHR46181:SF3">
    <property type="entry name" value="MITOCHONDRIAL GLYCINE TRANSPORTER"/>
    <property type="match status" value="1"/>
</dbReference>
<keyword evidence="5 10" id="KW-0999">Mitochondrion inner membrane</keyword>
<dbReference type="GO" id="GO:0005743">
    <property type="term" value="C:mitochondrial inner membrane"/>
    <property type="evidence" value="ECO:0007669"/>
    <property type="project" value="UniProtKB-SubCell"/>
</dbReference>
<dbReference type="InterPro" id="IPR030847">
    <property type="entry name" value="Hem25/SLC25A38"/>
</dbReference>
<gene>
    <name evidence="13" type="ORF">P8C59_003373</name>
</gene>
<reference evidence="13" key="1">
    <citation type="journal article" date="2023" name="Mol. Plant Microbe Interact.">
        <title>Elucidating the Obligate Nature and Biological Capacity of an Invasive Fungal Corn Pathogen.</title>
        <authorList>
            <person name="MacCready J.S."/>
            <person name="Roggenkamp E.M."/>
            <person name="Gdanetz K."/>
            <person name="Chilvers M.I."/>
        </authorList>
    </citation>
    <scope>NUCLEOTIDE SEQUENCE</scope>
    <source>
        <strain evidence="13">PM02</strain>
    </source>
</reference>
<evidence type="ECO:0000256" key="9">
    <source>
        <dbReference type="ARBA" id="ARBA00034060"/>
    </source>
</evidence>
<dbReference type="HAMAP" id="MF_03064">
    <property type="entry name" value="SLC25A38"/>
    <property type="match status" value="1"/>
</dbReference>
<dbReference type="GO" id="GO:0015187">
    <property type="term" value="F:glycine transmembrane transporter activity"/>
    <property type="evidence" value="ECO:0007669"/>
    <property type="project" value="UniProtKB-UniRule"/>
</dbReference>
<feature type="repeat" description="Solcar" evidence="11">
    <location>
        <begin position="212"/>
        <end position="296"/>
    </location>
</feature>
<evidence type="ECO:0000256" key="11">
    <source>
        <dbReference type="PROSITE-ProRule" id="PRU00282"/>
    </source>
</evidence>
<evidence type="ECO:0000256" key="2">
    <source>
        <dbReference type="ARBA" id="ARBA00022448"/>
    </source>
</evidence>
<keyword evidence="14" id="KW-1185">Reference proteome</keyword>
<evidence type="ECO:0000256" key="12">
    <source>
        <dbReference type="SAM" id="SignalP"/>
    </source>
</evidence>
<dbReference type="AlphaFoldDB" id="A0AAD9I057"/>
<dbReference type="InterPro" id="IPR023395">
    <property type="entry name" value="MCP_dom_sf"/>
</dbReference>
<organism evidence="13 14">
    <name type="scientific">Phyllachora maydis</name>
    <dbReference type="NCBI Taxonomy" id="1825666"/>
    <lineage>
        <taxon>Eukaryota</taxon>
        <taxon>Fungi</taxon>
        <taxon>Dikarya</taxon>
        <taxon>Ascomycota</taxon>
        <taxon>Pezizomycotina</taxon>
        <taxon>Sordariomycetes</taxon>
        <taxon>Sordariomycetidae</taxon>
        <taxon>Phyllachorales</taxon>
        <taxon>Phyllachoraceae</taxon>
        <taxon>Phyllachora</taxon>
    </lineage>
</organism>
<keyword evidence="4 10" id="KW-0677">Repeat</keyword>
<accession>A0AAD9I057</accession>
<feature type="chain" id="PRO_5042114525" description="Mitochondrial glycine transporter" evidence="12">
    <location>
        <begin position="20"/>
        <end position="301"/>
    </location>
</feature>
<feature type="repeat" description="Solcar" evidence="11">
    <location>
        <begin position="2"/>
        <end position="87"/>
    </location>
</feature>
<name>A0AAD9I057_9PEZI</name>
<dbReference type="PANTHER" id="PTHR46181">
    <property type="entry name" value="MITOCHONDRIAL GLYCINE TRANSPORTER"/>
    <property type="match status" value="1"/>
</dbReference>
<proteinExistence type="inferred from homology"/>
<comment type="catalytic activity">
    <reaction evidence="9 10">
        <text>glycine(in) = glycine(out)</text>
        <dbReference type="Rhea" id="RHEA:70715"/>
        <dbReference type="ChEBI" id="CHEBI:57305"/>
    </reaction>
</comment>
<keyword evidence="8 10" id="KW-0472">Membrane</keyword>
<feature type="signal peptide" evidence="12">
    <location>
        <begin position="1"/>
        <end position="19"/>
    </location>
</feature>
<dbReference type="Pfam" id="PF00153">
    <property type="entry name" value="Mito_carr"/>
    <property type="match status" value="3"/>
</dbReference>
<keyword evidence="6 10" id="KW-1133">Transmembrane helix</keyword>
<protein>
    <recommendedName>
        <fullName evidence="10">Mitochondrial glycine transporter</fullName>
    </recommendedName>
    <alternativeName>
        <fullName evidence="10">Solute carrier family 25 member 38 homolog</fullName>
    </alternativeName>
</protein>
<evidence type="ECO:0000256" key="8">
    <source>
        <dbReference type="ARBA" id="ARBA00023136"/>
    </source>
</evidence>